<feature type="transmembrane region" description="Helical" evidence="1">
    <location>
        <begin position="138"/>
        <end position="158"/>
    </location>
</feature>
<dbReference type="AlphaFoldDB" id="A0A1M6WGS5"/>
<keyword evidence="5" id="KW-1185">Reference proteome</keyword>
<keyword evidence="1" id="KW-0472">Membrane</keyword>
<dbReference type="Proteomes" id="UP000184395">
    <property type="component" value="Unassembled WGS sequence"/>
</dbReference>
<evidence type="ECO:0000313" key="5">
    <source>
        <dbReference type="Proteomes" id="UP001264340"/>
    </source>
</evidence>
<feature type="transmembrane region" description="Helical" evidence="1">
    <location>
        <begin position="104"/>
        <end position="126"/>
    </location>
</feature>
<evidence type="ECO:0000313" key="2">
    <source>
        <dbReference type="EMBL" id="MDR6408794.1"/>
    </source>
</evidence>
<sequence length="256" mass="27479">MEQLTFGACVKKGWISSWQAVTQMPWLFVGVWAVFACTSLLIGQRPSNAAGAVAPAALLGHALLSLGFFALQMVVSSVLTIKVHRFVLLGEGANPLMPLNGKPLGRYLAVWLASMLIVLAAMGLTYTATRGFKLAGLVYLPVIAICLFVSFRLILLYPSIALGGRLTLRAAWRDSRGHVWNMFGVGVVACLPLIVVAVLVGIALGVSMPNDYSSKSLSVVEALLNVSLVVLVAASLSWLYRRYARELLAHVDTAPQ</sequence>
<evidence type="ECO:0000256" key="1">
    <source>
        <dbReference type="SAM" id="Phobius"/>
    </source>
</evidence>
<evidence type="ECO:0000313" key="4">
    <source>
        <dbReference type="Proteomes" id="UP000184395"/>
    </source>
</evidence>
<reference evidence="2 5" key="2">
    <citation type="submission" date="2023-07" db="EMBL/GenBank/DDBJ databases">
        <title>Sorghum-associated microbial communities from plants grown in Nebraska, USA.</title>
        <authorList>
            <person name="Schachtman D."/>
        </authorList>
    </citation>
    <scope>NUCLEOTIDE SEQUENCE [LARGE SCALE GENOMIC DNA]</scope>
    <source>
        <strain evidence="2 5">DS1316</strain>
    </source>
</reference>
<evidence type="ECO:0000313" key="3">
    <source>
        <dbReference type="EMBL" id="SHK92888.1"/>
    </source>
</evidence>
<feature type="transmembrane region" description="Helical" evidence="1">
    <location>
        <begin position="222"/>
        <end position="240"/>
    </location>
</feature>
<dbReference type="Proteomes" id="UP001264340">
    <property type="component" value="Unassembled WGS sequence"/>
</dbReference>
<accession>A0A1M6WGS5</accession>
<reference evidence="3 4" key="1">
    <citation type="submission" date="2016-11" db="EMBL/GenBank/DDBJ databases">
        <authorList>
            <person name="Jaros S."/>
            <person name="Januszkiewicz K."/>
            <person name="Wedrychowicz H."/>
        </authorList>
    </citation>
    <scope>NUCLEOTIDE SEQUENCE [LARGE SCALE GENOMIC DNA]</scope>
    <source>
        <strain evidence="3 4">LMG 20594</strain>
    </source>
</reference>
<feature type="transmembrane region" description="Helical" evidence="1">
    <location>
        <begin position="21"/>
        <end position="42"/>
    </location>
</feature>
<keyword evidence="1" id="KW-0812">Transmembrane</keyword>
<dbReference type="EMBL" id="JAVDRP010000004">
    <property type="protein sequence ID" value="MDR6408794.1"/>
    <property type="molecule type" value="Genomic_DNA"/>
</dbReference>
<feature type="transmembrane region" description="Helical" evidence="1">
    <location>
        <begin position="62"/>
        <end position="83"/>
    </location>
</feature>
<proteinExistence type="predicted"/>
<gene>
    <name evidence="2" type="ORF">J2804_002198</name>
    <name evidence="3" type="ORF">SAMN05192548_10462</name>
</gene>
<dbReference type="RefSeq" id="WP_073431901.1">
    <property type="nucleotide sequence ID" value="NZ_CADFGY010000043.1"/>
</dbReference>
<name>A0A1M6WGS5_9BURK</name>
<protein>
    <submittedName>
        <fullName evidence="3">Uncharacterized protein</fullName>
    </submittedName>
</protein>
<dbReference type="OrthoDB" id="9006712at2"/>
<organism evidence="3 4">
    <name type="scientific">Paraburkholderia terricola</name>
    <dbReference type="NCBI Taxonomy" id="169427"/>
    <lineage>
        <taxon>Bacteria</taxon>
        <taxon>Pseudomonadati</taxon>
        <taxon>Pseudomonadota</taxon>
        <taxon>Betaproteobacteria</taxon>
        <taxon>Burkholderiales</taxon>
        <taxon>Burkholderiaceae</taxon>
        <taxon>Paraburkholderia</taxon>
    </lineage>
</organism>
<keyword evidence="1" id="KW-1133">Transmembrane helix</keyword>
<feature type="transmembrane region" description="Helical" evidence="1">
    <location>
        <begin position="179"/>
        <end position="202"/>
    </location>
</feature>
<dbReference type="EMBL" id="FRAB01000046">
    <property type="protein sequence ID" value="SHK92888.1"/>
    <property type="molecule type" value="Genomic_DNA"/>
</dbReference>